<dbReference type="Proteomes" id="UP000031184">
    <property type="component" value="Unassembled WGS sequence"/>
</dbReference>
<feature type="domain" description="Schlafen AlbA-2" evidence="1">
    <location>
        <begin position="2"/>
        <end position="45"/>
    </location>
</feature>
<sequence>MENNQLEYKSDIPKKPNQLKAEIVSFLNSHGGTILLGVDDDGNKIEHSEK</sequence>
<dbReference type="PATRIC" id="fig|1226633.4.peg.1704"/>
<gene>
    <name evidence="2" type="ORF">C095_08460</name>
</gene>
<dbReference type="InterPro" id="IPR038461">
    <property type="entry name" value="Schlafen_AlbA_2_dom_sf"/>
</dbReference>
<evidence type="ECO:0000313" key="3">
    <source>
        <dbReference type="Proteomes" id="UP000031184"/>
    </source>
</evidence>
<protein>
    <recommendedName>
        <fullName evidence="1">Schlafen AlbA-2 domain-containing protein</fullName>
    </recommendedName>
</protein>
<dbReference type="RefSeq" id="WP_236620083.1">
    <property type="nucleotide sequence ID" value="NZ_AOJP01000004.1"/>
</dbReference>
<reference evidence="2 3" key="1">
    <citation type="submission" date="2013-08" db="EMBL/GenBank/DDBJ databases">
        <title>An opportunistic ruminal bacterium that causes liver abscesses in cattle.</title>
        <authorList>
            <person name="Benahmed F.H."/>
            <person name="Rasmussen M."/>
            <person name="Harbottle H."/>
            <person name="Soppet D."/>
            <person name="Nagaraja T.G."/>
            <person name="Davidson M."/>
        </authorList>
    </citation>
    <scope>NUCLEOTIDE SEQUENCE [LARGE SCALE GENOMIC DNA]</scope>
    <source>
        <strain evidence="2 3">B35</strain>
    </source>
</reference>
<dbReference type="InterPro" id="IPR007421">
    <property type="entry name" value="Schlafen_AlbA_2_dom"/>
</dbReference>
<accession>A0A0B4EV47</accession>
<organism evidence="2 3">
    <name type="scientific">Fusobacterium necrophorum subsp. funduliforme B35</name>
    <dbReference type="NCBI Taxonomy" id="1226633"/>
    <lineage>
        <taxon>Bacteria</taxon>
        <taxon>Fusobacteriati</taxon>
        <taxon>Fusobacteriota</taxon>
        <taxon>Fusobacteriia</taxon>
        <taxon>Fusobacteriales</taxon>
        <taxon>Fusobacteriaceae</taxon>
        <taxon>Fusobacterium</taxon>
    </lineage>
</organism>
<dbReference type="EMBL" id="AUZI01000021">
    <property type="protein sequence ID" value="KID48759.1"/>
    <property type="molecule type" value="Genomic_DNA"/>
</dbReference>
<proteinExistence type="predicted"/>
<dbReference type="Gene3D" id="3.30.950.30">
    <property type="entry name" value="Schlafen, AAA domain"/>
    <property type="match status" value="1"/>
</dbReference>
<dbReference type="AlphaFoldDB" id="A0A0B4EV47"/>
<name>A0A0B4EV47_9FUSO</name>
<evidence type="ECO:0000259" key="1">
    <source>
        <dbReference type="Pfam" id="PF04326"/>
    </source>
</evidence>
<comment type="caution">
    <text evidence="2">The sequence shown here is derived from an EMBL/GenBank/DDBJ whole genome shotgun (WGS) entry which is preliminary data.</text>
</comment>
<evidence type="ECO:0000313" key="2">
    <source>
        <dbReference type="EMBL" id="KID48759.1"/>
    </source>
</evidence>
<dbReference type="Pfam" id="PF04326">
    <property type="entry name" value="SLFN_AlbA_2"/>
    <property type="match status" value="1"/>
</dbReference>